<sequence>MLNHTRALDAPFSRRDVLGVLAAAISGPRALSAGREAGRPWELFTFSADVTPPIGHPCMGGGIAAVKGVADPLEAIGLVLRGGSLEKPVVLVAVDWCEIRNDAYDRWREAIAEAAGTDPRCVLLSAVHQHDAPIADLEAERILERHGCAGRVCNLAFHSLVVGRVARAVAKAVAKPPRRVTHVGVGRAKAERVASSRRYVRPDGTVVHDRTSASKDPRAREADEGLIDPFVTVVGFWEGDEPLAAFNHFAIHPMSYYGKGEVSADFVGMARRARQKALPGVVQVYASGCGGDVTAGKYNDGDPARRPELAARLEDAMARAWDAARREPLEHAALRIEPLKFTARDDAGFTEADLNARLLDHAKPFGQCLAAMGLSWRKRLADGRPIDLPALDLGPVVLVLCPGETYVAYQLLAQKLRPDKVVVAIGYGDAATGYIPTADRVAEDDSNLRDWCWVGPDAEAVLTKGLEAALKPGA</sequence>
<dbReference type="EMBL" id="JARRAG010000002">
    <property type="protein sequence ID" value="MDG3007474.1"/>
    <property type="molecule type" value="Genomic_DNA"/>
</dbReference>
<organism evidence="1 2">
    <name type="scientific">Paludisphaera mucosa</name>
    <dbReference type="NCBI Taxonomy" id="3030827"/>
    <lineage>
        <taxon>Bacteria</taxon>
        <taxon>Pseudomonadati</taxon>
        <taxon>Planctomycetota</taxon>
        <taxon>Planctomycetia</taxon>
        <taxon>Isosphaerales</taxon>
        <taxon>Isosphaeraceae</taxon>
        <taxon>Paludisphaera</taxon>
    </lineage>
</organism>
<dbReference type="Proteomes" id="UP001216907">
    <property type="component" value="Unassembled WGS sequence"/>
</dbReference>
<protein>
    <recommendedName>
        <fullName evidence="3">Neutral/alkaline non-lysosomal ceramidase N-terminal domain-containing protein</fullName>
    </recommendedName>
</protein>
<keyword evidence="2" id="KW-1185">Reference proteome</keyword>
<comment type="caution">
    <text evidence="1">The sequence shown here is derived from an EMBL/GenBank/DDBJ whole genome shotgun (WGS) entry which is preliminary data.</text>
</comment>
<name>A0ABT6FIW3_9BACT</name>
<evidence type="ECO:0000313" key="1">
    <source>
        <dbReference type="EMBL" id="MDG3007474.1"/>
    </source>
</evidence>
<reference evidence="1 2" key="1">
    <citation type="submission" date="2023-03" db="EMBL/GenBank/DDBJ databases">
        <title>Paludisphaera mucosa sp. nov. a novel planctomycete from northern fen.</title>
        <authorList>
            <person name="Ivanova A."/>
        </authorList>
    </citation>
    <scope>NUCLEOTIDE SEQUENCE [LARGE SCALE GENOMIC DNA]</scope>
    <source>
        <strain evidence="1 2">Pla2</strain>
    </source>
</reference>
<gene>
    <name evidence="1" type="ORF">PZE19_27235</name>
</gene>
<evidence type="ECO:0008006" key="3">
    <source>
        <dbReference type="Google" id="ProtNLM"/>
    </source>
</evidence>
<evidence type="ECO:0000313" key="2">
    <source>
        <dbReference type="Proteomes" id="UP001216907"/>
    </source>
</evidence>
<dbReference type="RefSeq" id="WP_277863753.1">
    <property type="nucleotide sequence ID" value="NZ_JARRAG010000002.1"/>
</dbReference>
<accession>A0ABT6FIW3</accession>
<proteinExistence type="predicted"/>